<keyword evidence="1" id="KW-0472">Membrane</keyword>
<protein>
    <submittedName>
        <fullName evidence="2">Uncharacterized protein</fullName>
    </submittedName>
</protein>
<dbReference type="RefSeq" id="WP_140602801.1">
    <property type="nucleotide sequence ID" value="NZ_SAWY01000016.1"/>
</dbReference>
<proteinExistence type="predicted"/>
<reference evidence="2 3" key="1">
    <citation type="submission" date="2019-01" db="EMBL/GenBank/DDBJ databases">
        <title>Litorilituus lipolytica sp. nov., isolated from intertidal sand of the Yellow Sea in China.</title>
        <authorList>
            <person name="Liu A."/>
        </authorList>
    </citation>
    <scope>NUCLEOTIDE SEQUENCE [LARGE SCALE GENOMIC DNA]</scope>
    <source>
        <strain evidence="2 3">RZ04</strain>
    </source>
</reference>
<sequence>MTFFKSLMLAILATLFLTYVLGTGLLELLNVSVYMGEELIEPIKAISVSALVVVLLVIAALAIVLSVFGSLIFIGLLIVGSIAMVAVGVFWPVLLIALVIWFATKDKPQTQYR</sequence>
<evidence type="ECO:0000256" key="1">
    <source>
        <dbReference type="SAM" id="Phobius"/>
    </source>
</evidence>
<dbReference type="Proteomes" id="UP000315303">
    <property type="component" value="Unassembled WGS sequence"/>
</dbReference>
<dbReference type="EMBL" id="SAWY01000016">
    <property type="protein sequence ID" value="TPH16113.1"/>
    <property type="molecule type" value="Genomic_DNA"/>
</dbReference>
<feature type="transmembrane region" description="Helical" evidence="1">
    <location>
        <begin position="46"/>
        <end position="68"/>
    </location>
</feature>
<name>A0A502L291_9GAMM</name>
<dbReference type="AlphaFoldDB" id="A0A502L291"/>
<evidence type="ECO:0000313" key="3">
    <source>
        <dbReference type="Proteomes" id="UP000315303"/>
    </source>
</evidence>
<evidence type="ECO:0000313" key="2">
    <source>
        <dbReference type="EMBL" id="TPH16113.1"/>
    </source>
</evidence>
<feature type="transmembrane region" description="Helical" evidence="1">
    <location>
        <begin position="75"/>
        <end position="103"/>
    </location>
</feature>
<organism evidence="2 3">
    <name type="scientific">Litorilituus lipolyticus</name>
    <dbReference type="NCBI Taxonomy" id="2491017"/>
    <lineage>
        <taxon>Bacteria</taxon>
        <taxon>Pseudomonadati</taxon>
        <taxon>Pseudomonadota</taxon>
        <taxon>Gammaproteobacteria</taxon>
        <taxon>Alteromonadales</taxon>
        <taxon>Colwelliaceae</taxon>
        <taxon>Litorilituus</taxon>
    </lineage>
</organism>
<keyword evidence="3" id="KW-1185">Reference proteome</keyword>
<dbReference type="OrthoDB" id="6228329at2"/>
<keyword evidence="1" id="KW-1133">Transmembrane helix</keyword>
<keyword evidence="1" id="KW-0812">Transmembrane</keyword>
<gene>
    <name evidence="2" type="ORF">EPA86_07435</name>
</gene>
<accession>A0A502L291</accession>
<comment type="caution">
    <text evidence="2">The sequence shown here is derived from an EMBL/GenBank/DDBJ whole genome shotgun (WGS) entry which is preliminary data.</text>
</comment>